<dbReference type="Pfam" id="PF03180">
    <property type="entry name" value="Lipoprotein_9"/>
    <property type="match status" value="1"/>
</dbReference>
<protein>
    <submittedName>
        <fullName evidence="8">Uncharacterized protein</fullName>
    </submittedName>
</protein>
<dbReference type="PANTHER" id="PTHR30429">
    <property type="entry name" value="D-METHIONINE-BINDING LIPOPROTEIN METQ"/>
    <property type="match status" value="1"/>
</dbReference>
<organism evidence="8 9">
    <name type="scientific">Vagococcus fluvialis</name>
    <dbReference type="NCBI Taxonomy" id="2738"/>
    <lineage>
        <taxon>Bacteria</taxon>
        <taxon>Bacillati</taxon>
        <taxon>Bacillota</taxon>
        <taxon>Bacilli</taxon>
        <taxon>Lactobacillales</taxon>
        <taxon>Enterococcaceae</taxon>
        <taxon>Vagococcus</taxon>
    </lineage>
</organism>
<evidence type="ECO:0000256" key="7">
    <source>
        <dbReference type="SAM" id="SignalP"/>
    </source>
</evidence>
<keyword evidence="5" id="KW-0564">Palmitate</keyword>
<evidence type="ECO:0000256" key="2">
    <source>
        <dbReference type="ARBA" id="ARBA00008973"/>
    </source>
</evidence>
<evidence type="ECO:0000256" key="5">
    <source>
        <dbReference type="ARBA" id="ARBA00023139"/>
    </source>
</evidence>
<evidence type="ECO:0000256" key="1">
    <source>
        <dbReference type="ARBA" id="ARBA00004635"/>
    </source>
</evidence>
<dbReference type="RefSeq" id="WP_114288912.1">
    <property type="nucleotide sequence ID" value="NZ_JARQBB010000028.1"/>
</dbReference>
<comment type="similarity">
    <text evidence="2">Belongs to the NlpA lipoprotein family.</text>
</comment>
<dbReference type="GeneID" id="63145659"/>
<evidence type="ECO:0000256" key="4">
    <source>
        <dbReference type="ARBA" id="ARBA00023136"/>
    </source>
</evidence>
<evidence type="ECO:0000256" key="6">
    <source>
        <dbReference type="ARBA" id="ARBA00023288"/>
    </source>
</evidence>
<dbReference type="PANTHER" id="PTHR30429:SF0">
    <property type="entry name" value="METHIONINE-BINDING LIPOPROTEIN METQ"/>
    <property type="match status" value="1"/>
</dbReference>
<dbReference type="EMBL" id="NGJX01000001">
    <property type="protein sequence ID" value="RSU05465.1"/>
    <property type="molecule type" value="Genomic_DNA"/>
</dbReference>
<name>A0A369B6G4_9ENTE</name>
<proteinExistence type="inferred from homology"/>
<accession>A0A369B6G4</accession>
<dbReference type="AlphaFoldDB" id="A0A369B6G4"/>
<evidence type="ECO:0000256" key="3">
    <source>
        <dbReference type="ARBA" id="ARBA00022729"/>
    </source>
</evidence>
<comment type="subcellular location">
    <subcellularLocation>
        <location evidence="1">Membrane</location>
        <topology evidence="1">Lipid-anchor</topology>
    </subcellularLocation>
</comment>
<keyword evidence="4" id="KW-0472">Membrane</keyword>
<dbReference type="Proteomes" id="UP000288197">
    <property type="component" value="Unassembled WGS sequence"/>
</dbReference>
<feature type="signal peptide" evidence="7">
    <location>
        <begin position="1"/>
        <end position="19"/>
    </location>
</feature>
<dbReference type="InterPro" id="IPR004872">
    <property type="entry name" value="Lipoprotein_NlpA"/>
</dbReference>
<sequence length="277" mass="30453">MKKSSKVLLGLLGVSLLLAGCGAKDNASTKESKTKEDKVIKVATALDSSEKILNIANKEAEKEGYTIEIVRVNDNVQYNKLLNEKEVDANFSQHGPFMEEFNEAQSGNLVIAQKVYDARVGFYSKEYKNVEDIPNGGKVAIPNDASNQGRALAILDEKGLIKLKDGVGFNGTVKDVVENPKEFEFVEIDLLNLASAYDEKGIVLVYNYPTYLTKIGLTPEDALFLEAPNDNHYAISVAAREDNIDSEKIKVLQKSVGSDAVRTYLEEEHGESLVPSF</sequence>
<evidence type="ECO:0000313" key="8">
    <source>
        <dbReference type="EMBL" id="RSU05465.1"/>
    </source>
</evidence>
<comment type="caution">
    <text evidence="8">The sequence shown here is derived from an EMBL/GenBank/DDBJ whole genome shotgun (WGS) entry which is preliminary data.</text>
</comment>
<keyword evidence="3 7" id="KW-0732">Signal</keyword>
<reference evidence="8 9" key="1">
    <citation type="submission" date="2017-05" db="EMBL/GenBank/DDBJ databases">
        <title>Vagococcus spp. assemblies.</title>
        <authorList>
            <person name="Gulvik C.A."/>
        </authorList>
    </citation>
    <scope>NUCLEOTIDE SEQUENCE [LARGE SCALE GENOMIC DNA]</scope>
    <source>
        <strain evidence="8 9">NCFB 2497</strain>
    </source>
</reference>
<gene>
    <name evidence="8" type="ORF">CBF32_00260</name>
</gene>
<dbReference type="OrthoDB" id="9812878at2"/>
<dbReference type="Gene3D" id="3.40.190.10">
    <property type="entry name" value="Periplasmic binding protein-like II"/>
    <property type="match status" value="2"/>
</dbReference>
<feature type="chain" id="PRO_5038676285" evidence="7">
    <location>
        <begin position="20"/>
        <end position="277"/>
    </location>
</feature>
<dbReference type="GO" id="GO:0016020">
    <property type="term" value="C:membrane"/>
    <property type="evidence" value="ECO:0007669"/>
    <property type="project" value="UniProtKB-SubCell"/>
</dbReference>
<dbReference type="PROSITE" id="PS51257">
    <property type="entry name" value="PROKAR_LIPOPROTEIN"/>
    <property type="match status" value="1"/>
</dbReference>
<keyword evidence="6" id="KW-0449">Lipoprotein</keyword>
<evidence type="ECO:0000313" key="9">
    <source>
        <dbReference type="Proteomes" id="UP000288197"/>
    </source>
</evidence>
<dbReference type="SUPFAM" id="SSF53850">
    <property type="entry name" value="Periplasmic binding protein-like II"/>
    <property type="match status" value="1"/>
</dbReference>
<keyword evidence="9" id="KW-1185">Reference proteome</keyword>